<comment type="caution">
    <text evidence="1">The sequence shown here is derived from an EMBL/GenBank/DDBJ whole genome shotgun (WGS) entry which is preliminary data.</text>
</comment>
<proteinExistence type="predicted"/>
<evidence type="ECO:0000313" key="1">
    <source>
        <dbReference type="EMBL" id="GLF96927.1"/>
    </source>
</evidence>
<evidence type="ECO:0000313" key="2">
    <source>
        <dbReference type="Proteomes" id="UP001291653"/>
    </source>
</evidence>
<keyword evidence="2" id="KW-1185">Reference proteome</keyword>
<dbReference type="Proteomes" id="UP001291653">
    <property type="component" value="Unassembled WGS sequence"/>
</dbReference>
<dbReference type="EMBL" id="BSBI01000009">
    <property type="protein sequence ID" value="GLF96927.1"/>
    <property type="molecule type" value="Genomic_DNA"/>
</dbReference>
<organism evidence="1 2">
    <name type="scientific">Streptomyces yaizuensis</name>
    <dbReference type="NCBI Taxonomy" id="2989713"/>
    <lineage>
        <taxon>Bacteria</taxon>
        <taxon>Bacillati</taxon>
        <taxon>Actinomycetota</taxon>
        <taxon>Actinomycetes</taxon>
        <taxon>Kitasatosporales</taxon>
        <taxon>Streptomycetaceae</taxon>
        <taxon>Streptomyces</taxon>
    </lineage>
</organism>
<reference evidence="1 2" key="1">
    <citation type="submission" date="2022-10" db="EMBL/GenBank/DDBJ databases">
        <title>Draft genome sequence of Streptomyces sp. YSPA8.</title>
        <authorList>
            <person name="Moriuchi R."/>
            <person name="Dohra H."/>
            <person name="Yamamura H."/>
            <person name="Kodani S."/>
        </authorList>
    </citation>
    <scope>NUCLEOTIDE SEQUENCE [LARGE SCALE GENOMIC DNA]</scope>
    <source>
        <strain evidence="1 2">YSPA8</strain>
    </source>
</reference>
<sequence>MASARRRTGTPAVAAAQVTAATVPTATGPEPDRAETALAVADAACTGETGVVGVRSAVDAAHQRRARAEHAARPAAVARDIRTRLRTTDRVLADR</sequence>
<accession>A0ABQ5P2U3</accession>
<protein>
    <submittedName>
        <fullName evidence="1">Uncharacterized protein</fullName>
    </submittedName>
</protein>
<dbReference type="RefSeq" id="WP_323448942.1">
    <property type="nucleotide sequence ID" value="NZ_BSBI01000009.1"/>
</dbReference>
<name>A0ABQ5P2U3_9ACTN</name>
<gene>
    <name evidence="1" type="ORF">SYYSPA8_21540</name>
</gene>